<dbReference type="PANTHER" id="PTHR11132">
    <property type="entry name" value="SOLUTE CARRIER FAMILY 35"/>
    <property type="match status" value="1"/>
</dbReference>
<evidence type="ECO:0000256" key="5">
    <source>
        <dbReference type="ARBA" id="ARBA00022692"/>
    </source>
</evidence>
<evidence type="ECO:0000256" key="7">
    <source>
        <dbReference type="ARBA" id="ARBA00023136"/>
    </source>
</evidence>
<dbReference type="Proteomes" id="UP001296104">
    <property type="component" value="Unassembled WGS sequence"/>
</dbReference>
<keyword evidence="6 8" id="KW-1133">Transmembrane helix</keyword>
<evidence type="ECO:0000256" key="2">
    <source>
        <dbReference type="ARBA" id="ARBA00004477"/>
    </source>
</evidence>
<feature type="transmembrane region" description="Helical" evidence="8">
    <location>
        <begin position="54"/>
        <end position="74"/>
    </location>
</feature>
<feature type="transmembrane region" description="Helical" evidence="8">
    <location>
        <begin position="170"/>
        <end position="188"/>
    </location>
</feature>
<feature type="transmembrane region" description="Helical" evidence="8">
    <location>
        <begin position="80"/>
        <end position="103"/>
    </location>
</feature>
<comment type="caution">
    <text evidence="10">The sequence shown here is derived from an EMBL/GenBank/DDBJ whole genome shotgun (WGS) entry which is preliminary data.</text>
</comment>
<name>A0AAI8YZH3_9PEZI</name>
<keyword evidence="11" id="KW-1185">Reference proteome</keyword>
<comment type="function">
    <text evidence="1">Involved in the import of GDP-mannose from the cytoplasm into the Golgi lumen.</text>
</comment>
<dbReference type="AlphaFoldDB" id="A0AAI8YZH3"/>
<proteinExistence type="inferred from homology"/>
<evidence type="ECO:0000256" key="8">
    <source>
        <dbReference type="SAM" id="Phobius"/>
    </source>
</evidence>
<dbReference type="GO" id="GO:0005789">
    <property type="term" value="C:endoplasmic reticulum membrane"/>
    <property type="evidence" value="ECO:0007669"/>
    <property type="project" value="UniProtKB-SubCell"/>
</dbReference>
<organism evidence="10 11">
    <name type="scientific">Lecanosticta acicola</name>
    <dbReference type="NCBI Taxonomy" id="111012"/>
    <lineage>
        <taxon>Eukaryota</taxon>
        <taxon>Fungi</taxon>
        <taxon>Dikarya</taxon>
        <taxon>Ascomycota</taxon>
        <taxon>Pezizomycotina</taxon>
        <taxon>Dothideomycetes</taxon>
        <taxon>Dothideomycetidae</taxon>
        <taxon>Mycosphaerellales</taxon>
        <taxon>Mycosphaerellaceae</taxon>
        <taxon>Lecanosticta</taxon>
    </lineage>
</organism>
<comment type="subcellular location">
    <subcellularLocation>
        <location evidence="2">Endoplasmic reticulum membrane</location>
        <topology evidence="2">Multi-pass membrane protein</topology>
    </subcellularLocation>
</comment>
<evidence type="ECO:0000256" key="6">
    <source>
        <dbReference type="ARBA" id="ARBA00022989"/>
    </source>
</evidence>
<sequence>MAHNYENEKLEWDQHRASLTDQFLQDEHVDEKHEPELAETPAPVEYTVPVARKLLYLGLYFILNLGLTLSNKAVMQKARFPWMLTVLHTTSTSIGCLALLATGHLRLTKLGSKENLILVAFSVLFTMNIAISNASLALVSVPFHQVLRSTCPIATILIYRVLYARTYSQQTYLSMIPLVLGVGLATYGDYQTSLIGFLLTLLGVFLAAVKTVASNRLMTGSLQLSGMEILLRMSPLAVMHCLLIAAFNGELAEIRGLASRGFFEPRLLVAIVGNGLMAFLLNIVSFQTNKVAGALTVTICGNVKQCLTILLGIVLFNVEVTPLNGVGMAIAVCGAAWYSKVELARKTQQQKPLPTGSERV</sequence>
<feature type="transmembrane region" description="Helical" evidence="8">
    <location>
        <begin position="229"/>
        <end position="247"/>
    </location>
</feature>
<feature type="transmembrane region" description="Helical" evidence="8">
    <location>
        <begin position="267"/>
        <end position="284"/>
    </location>
</feature>
<feature type="transmembrane region" description="Helical" evidence="8">
    <location>
        <begin position="194"/>
        <end position="217"/>
    </location>
</feature>
<feature type="transmembrane region" description="Helical" evidence="8">
    <location>
        <begin position="115"/>
        <end position="139"/>
    </location>
</feature>
<dbReference type="EMBL" id="CAVMBE010000028">
    <property type="protein sequence ID" value="CAK4022223.1"/>
    <property type="molecule type" value="Genomic_DNA"/>
</dbReference>
<feature type="transmembrane region" description="Helical" evidence="8">
    <location>
        <begin position="291"/>
        <end position="316"/>
    </location>
</feature>
<feature type="domain" description="Sugar phosphate transporter" evidence="9">
    <location>
        <begin position="54"/>
        <end position="339"/>
    </location>
</feature>
<dbReference type="InterPro" id="IPR050186">
    <property type="entry name" value="TPT_transporter"/>
</dbReference>
<evidence type="ECO:0000313" key="11">
    <source>
        <dbReference type="Proteomes" id="UP001296104"/>
    </source>
</evidence>
<gene>
    <name evidence="10" type="ORF">LECACI_7A004815</name>
</gene>
<protein>
    <submittedName>
        <fullName evidence="10">UDP-galactose transporter 1</fullName>
    </submittedName>
</protein>
<comment type="similarity">
    <text evidence="3">Belongs to the TPT transporter family. SLC35D subfamily.</text>
</comment>
<evidence type="ECO:0000259" key="9">
    <source>
        <dbReference type="Pfam" id="PF03151"/>
    </source>
</evidence>
<dbReference type="Pfam" id="PF03151">
    <property type="entry name" value="TPT"/>
    <property type="match status" value="1"/>
</dbReference>
<keyword evidence="7 8" id="KW-0472">Membrane</keyword>
<evidence type="ECO:0000256" key="1">
    <source>
        <dbReference type="ARBA" id="ARBA00003420"/>
    </source>
</evidence>
<accession>A0AAI8YZH3</accession>
<keyword evidence="5 8" id="KW-0812">Transmembrane</keyword>
<feature type="transmembrane region" description="Helical" evidence="8">
    <location>
        <begin position="322"/>
        <end position="339"/>
    </location>
</feature>
<comment type="subunit">
    <text evidence="4">Homooligomer.</text>
</comment>
<evidence type="ECO:0000313" key="10">
    <source>
        <dbReference type="EMBL" id="CAK4022223.1"/>
    </source>
</evidence>
<evidence type="ECO:0000256" key="4">
    <source>
        <dbReference type="ARBA" id="ARBA00011182"/>
    </source>
</evidence>
<feature type="transmembrane region" description="Helical" evidence="8">
    <location>
        <begin position="145"/>
        <end position="163"/>
    </location>
</feature>
<dbReference type="InterPro" id="IPR004853">
    <property type="entry name" value="Sugar_P_trans_dom"/>
</dbReference>
<evidence type="ECO:0000256" key="3">
    <source>
        <dbReference type="ARBA" id="ARBA00010425"/>
    </source>
</evidence>
<reference evidence="10" key="1">
    <citation type="submission" date="2023-11" db="EMBL/GenBank/DDBJ databases">
        <authorList>
            <person name="Alioto T."/>
            <person name="Alioto T."/>
            <person name="Gomez Garrido J."/>
        </authorList>
    </citation>
    <scope>NUCLEOTIDE SEQUENCE</scope>
</reference>